<dbReference type="EMBL" id="QTJU01000013">
    <property type="protein sequence ID" value="RFM25943.1"/>
    <property type="molecule type" value="Genomic_DNA"/>
</dbReference>
<dbReference type="InterPro" id="IPR050248">
    <property type="entry name" value="Polysacc_deacetylase_ArnD"/>
</dbReference>
<proteinExistence type="predicted"/>
<dbReference type="PROSITE" id="PS51677">
    <property type="entry name" value="NODB"/>
    <property type="match status" value="1"/>
</dbReference>
<comment type="caution">
    <text evidence="3">The sequence shown here is derived from an EMBL/GenBank/DDBJ whole genome shotgun (WGS) entry which is preliminary data.</text>
</comment>
<name>A0A3E1NDA2_9BACT</name>
<dbReference type="GO" id="GO:0016810">
    <property type="term" value="F:hydrolase activity, acting on carbon-nitrogen (but not peptide) bonds"/>
    <property type="evidence" value="ECO:0007669"/>
    <property type="project" value="InterPro"/>
</dbReference>
<evidence type="ECO:0000259" key="2">
    <source>
        <dbReference type="PROSITE" id="PS51677"/>
    </source>
</evidence>
<dbReference type="Gene3D" id="3.20.20.370">
    <property type="entry name" value="Glycoside hydrolase/deacetylase"/>
    <property type="match status" value="1"/>
</dbReference>
<dbReference type="PANTHER" id="PTHR10587">
    <property type="entry name" value="GLYCOSYL TRANSFERASE-RELATED"/>
    <property type="match status" value="1"/>
</dbReference>
<dbReference type="InterPro" id="IPR011330">
    <property type="entry name" value="Glyco_hydro/deAcase_b/a-brl"/>
</dbReference>
<gene>
    <name evidence="3" type="ORF">DXN05_22770</name>
</gene>
<evidence type="ECO:0000313" key="3">
    <source>
        <dbReference type="EMBL" id="RFM25943.1"/>
    </source>
</evidence>
<dbReference type="InterPro" id="IPR002509">
    <property type="entry name" value="NODB_dom"/>
</dbReference>
<reference evidence="3 4" key="1">
    <citation type="submission" date="2018-08" db="EMBL/GenBank/DDBJ databases">
        <title>Chitinophagaceae sp. K23C18032701, a novel bacterium isolated from forest soil.</title>
        <authorList>
            <person name="Wang C."/>
        </authorList>
    </citation>
    <scope>NUCLEOTIDE SEQUENCE [LARGE SCALE GENOMIC DNA]</scope>
    <source>
        <strain evidence="3 4">K23C18032701</strain>
    </source>
</reference>
<organism evidence="3 4">
    <name type="scientific">Deminuibacter soli</name>
    <dbReference type="NCBI Taxonomy" id="2291815"/>
    <lineage>
        <taxon>Bacteria</taxon>
        <taxon>Pseudomonadati</taxon>
        <taxon>Bacteroidota</taxon>
        <taxon>Chitinophagia</taxon>
        <taxon>Chitinophagales</taxon>
        <taxon>Chitinophagaceae</taxon>
        <taxon>Deminuibacter</taxon>
    </lineage>
</organism>
<accession>A0A3E1NDA2</accession>
<feature type="domain" description="NodB homology" evidence="2">
    <location>
        <begin position="79"/>
        <end position="287"/>
    </location>
</feature>
<dbReference type="PANTHER" id="PTHR10587:SF125">
    <property type="entry name" value="POLYSACCHARIDE DEACETYLASE YHEN-RELATED"/>
    <property type="match status" value="1"/>
</dbReference>
<dbReference type="PROSITE" id="PS51257">
    <property type="entry name" value="PROKAR_LIPOPROTEIN"/>
    <property type="match status" value="1"/>
</dbReference>
<feature type="region of interest" description="Disordered" evidence="1">
    <location>
        <begin position="30"/>
        <end position="49"/>
    </location>
</feature>
<dbReference type="Pfam" id="PF01522">
    <property type="entry name" value="Polysacc_deac_1"/>
    <property type="match status" value="1"/>
</dbReference>
<dbReference type="SUPFAM" id="SSF88713">
    <property type="entry name" value="Glycoside hydrolase/deacetylase"/>
    <property type="match status" value="1"/>
</dbReference>
<dbReference type="GO" id="GO:0005975">
    <property type="term" value="P:carbohydrate metabolic process"/>
    <property type="evidence" value="ECO:0007669"/>
    <property type="project" value="InterPro"/>
</dbReference>
<dbReference type="Proteomes" id="UP000261284">
    <property type="component" value="Unassembled WGS sequence"/>
</dbReference>
<evidence type="ECO:0000313" key="4">
    <source>
        <dbReference type="Proteomes" id="UP000261284"/>
    </source>
</evidence>
<dbReference type="AlphaFoldDB" id="A0A3E1NDA2"/>
<protein>
    <recommendedName>
        <fullName evidence="2">NodB homology domain-containing protein</fullName>
    </recommendedName>
</protein>
<sequence>MLVKLEKKAFGLLLYISVNTVMLLTGCSNSPQTKRHSAGGDTPGVEKGAADTVPKAVMPKKDSSHQFAWDSTSYDTSKCYIYLTFDDGPQNGTMNCYHIVKDLGIKATFFMVGMHADDRALRNIVDSIRDGYPEILLANHSFTHANNKYHYFYDHPEMAMEDFLKAQESLQVPFKIIRLPGNSAWVREGEVRASKLVKPVTLLLDSLQYNVIGWDVEWNFNHKTARPVQSVTSMLKLVEEAMNRGESHTKKHVVILSHDRMFRHPEDADSLYNFINTLKQNPRYVFETITSYPKLKTPGSN</sequence>
<keyword evidence="4" id="KW-1185">Reference proteome</keyword>
<evidence type="ECO:0000256" key="1">
    <source>
        <dbReference type="SAM" id="MobiDB-lite"/>
    </source>
</evidence>